<keyword evidence="2" id="KW-1003">Cell membrane</keyword>
<feature type="transmembrane region" description="Helical" evidence="6">
    <location>
        <begin position="12"/>
        <end position="45"/>
    </location>
</feature>
<evidence type="ECO:0000256" key="1">
    <source>
        <dbReference type="ARBA" id="ARBA00004651"/>
    </source>
</evidence>
<dbReference type="NCBIfam" id="TIGR00360">
    <property type="entry name" value="ComEC_N-term"/>
    <property type="match status" value="1"/>
</dbReference>
<keyword evidence="3 6" id="KW-0812">Transmembrane</keyword>
<evidence type="ECO:0000256" key="6">
    <source>
        <dbReference type="SAM" id="Phobius"/>
    </source>
</evidence>
<dbReference type="GO" id="GO:0005886">
    <property type="term" value="C:plasma membrane"/>
    <property type="evidence" value="ECO:0007669"/>
    <property type="project" value="UniProtKB-SubCell"/>
</dbReference>
<feature type="transmembrane region" description="Helical" evidence="6">
    <location>
        <begin position="316"/>
        <end position="336"/>
    </location>
</feature>
<evidence type="ECO:0000313" key="8">
    <source>
        <dbReference type="EMBL" id="HJG91577.1"/>
    </source>
</evidence>
<dbReference type="InterPro" id="IPR052159">
    <property type="entry name" value="Competence_DNA_uptake"/>
</dbReference>
<reference evidence="8" key="2">
    <citation type="submission" date="2021-09" db="EMBL/GenBank/DDBJ databases">
        <authorList>
            <person name="Gilroy R."/>
        </authorList>
    </citation>
    <scope>NUCLEOTIDE SEQUENCE</scope>
    <source>
        <strain evidence="8">ChiGjej5B5-22894</strain>
    </source>
</reference>
<name>A0A921MWR1_9MICO</name>
<dbReference type="PANTHER" id="PTHR30619:SF1">
    <property type="entry name" value="RECOMBINATION PROTEIN 2"/>
    <property type="match status" value="1"/>
</dbReference>
<dbReference type="AlphaFoldDB" id="A0A921MWR1"/>
<dbReference type="InterPro" id="IPR004477">
    <property type="entry name" value="ComEC_N"/>
</dbReference>
<feature type="transmembrane region" description="Helical" evidence="6">
    <location>
        <begin position="441"/>
        <end position="458"/>
    </location>
</feature>
<keyword evidence="4 6" id="KW-1133">Transmembrane helix</keyword>
<dbReference type="SUPFAM" id="SSF56281">
    <property type="entry name" value="Metallo-hydrolase/oxidoreductase"/>
    <property type="match status" value="1"/>
</dbReference>
<gene>
    <name evidence="8" type="ORF">K8V81_07610</name>
</gene>
<reference evidence="8" key="1">
    <citation type="journal article" date="2021" name="PeerJ">
        <title>Extensive microbial diversity within the chicken gut microbiome revealed by metagenomics and culture.</title>
        <authorList>
            <person name="Gilroy R."/>
            <person name="Ravi A."/>
            <person name="Getino M."/>
            <person name="Pursley I."/>
            <person name="Horton D.L."/>
            <person name="Alikhan N.F."/>
            <person name="Baker D."/>
            <person name="Gharbi K."/>
            <person name="Hall N."/>
            <person name="Watson M."/>
            <person name="Adriaenssens E.M."/>
            <person name="Foster-Nyarko E."/>
            <person name="Jarju S."/>
            <person name="Secka A."/>
            <person name="Antonio M."/>
            <person name="Oren A."/>
            <person name="Chaudhuri R.R."/>
            <person name="La Ragione R."/>
            <person name="Hildebrand F."/>
            <person name="Pallen M.J."/>
        </authorList>
    </citation>
    <scope>NUCLEOTIDE SEQUENCE</scope>
    <source>
        <strain evidence="8">ChiGjej5B5-22894</strain>
    </source>
</reference>
<evidence type="ECO:0000256" key="5">
    <source>
        <dbReference type="ARBA" id="ARBA00023136"/>
    </source>
</evidence>
<feature type="transmembrane region" description="Helical" evidence="6">
    <location>
        <begin position="502"/>
        <end position="520"/>
    </location>
</feature>
<feature type="transmembrane region" description="Helical" evidence="6">
    <location>
        <begin position="342"/>
        <end position="360"/>
    </location>
</feature>
<accession>A0A921MWR1</accession>
<keyword evidence="5 6" id="KW-0472">Membrane</keyword>
<evidence type="ECO:0000256" key="2">
    <source>
        <dbReference type="ARBA" id="ARBA00022475"/>
    </source>
</evidence>
<dbReference type="Pfam" id="PF03772">
    <property type="entry name" value="Competence"/>
    <property type="match status" value="1"/>
</dbReference>
<evidence type="ECO:0000256" key="4">
    <source>
        <dbReference type="ARBA" id="ARBA00022989"/>
    </source>
</evidence>
<comment type="subcellular location">
    <subcellularLocation>
        <location evidence="1">Cell membrane</location>
        <topology evidence="1">Multi-pass membrane protein</topology>
    </subcellularLocation>
</comment>
<proteinExistence type="predicted"/>
<feature type="transmembrane region" description="Helical" evidence="6">
    <location>
        <begin position="380"/>
        <end position="401"/>
    </location>
</feature>
<feature type="transmembrane region" description="Helical" evidence="6">
    <location>
        <begin position="250"/>
        <end position="272"/>
    </location>
</feature>
<comment type="caution">
    <text evidence="8">The sequence shown here is derived from an EMBL/GenBank/DDBJ whole genome shotgun (WGS) entry which is preliminary data.</text>
</comment>
<dbReference type="InterPro" id="IPR001279">
    <property type="entry name" value="Metallo-B-lactamas"/>
</dbReference>
<dbReference type="Pfam" id="PF00753">
    <property type="entry name" value="Lactamase_B"/>
    <property type="match status" value="1"/>
</dbReference>
<evidence type="ECO:0000259" key="7">
    <source>
        <dbReference type="SMART" id="SM00849"/>
    </source>
</evidence>
<dbReference type="PANTHER" id="PTHR30619">
    <property type="entry name" value="DNA INTERNALIZATION/COMPETENCE PROTEIN COMEC/REC2"/>
    <property type="match status" value="1"/>
</dbReference>
<dbReference type="InterPro" id="IPR036866">
    <property type="entry name" value="RibonucZ/Hydroxyglut_hydro"/>
</dbReference>
<feature type="domain" description="Metallo-beta-lactamase" evidence="7">
    <location>
        <begin position="537"/>
        <end position="744"/>
    </location>
</feature>
<dbReference type="Proteomes" id="UP000742460">
    <property type="component" value="Unassembled WGS sequence"/>
</dbReference>
<feature type="transmembrane region" description="Helical" evidence="6">
    <location>
        <begin position="57"/>
        <end position="76"/>
    </location>
</feature>
<evidence type="ECO:0000256" key="3">
    <source>
        <dbReference type="ARBA" id="ARBA00022692"/>
    </source>
</evidence>
<sequence length="786" mass="80362">MSRADLRLLPGATCVWALAVLGITAGGAAAIAAGAVLVSLALTALTLLGPARAARTVLSHLALVGLAALLLIPALLRHDDSTGLLEQAAADGLVAELTVVASADPAAPSGGPEWSRSGLQMRARIVPGPARIGRDQVTLRAAVPVLVRADGEAAEQLGRIRDGERAELRAAVTGDESLRILRATEVRPADGAGGDGPGSARHRLREIARQATAQLPDDEAALVRGMTTGDTSGMGERAEEIMRRAGISHLVAVSGANIALVLAAVLGPMLLAGVRRRPRLLVAAAVVAGYVWLVGDEPSVQRAATMAAPLLAARFAGVRASPVAALALTVALWSVLDPVTAASIGFLLSALATGAILLAAPPLARTLEQMSRGRIGRTTALVIAVPLVAQAACTPVLILLAPEVSVWAVPVNMLVAPLVGPSTVLGLIALLLGVVWPGGAALLYGIAAGGAHLVLLTARTADALPGSRIAVPEGTMGVLGAIAVLLVAGIALAARHRPMVRWGVAVLLVIALAPGIGRMLPTSRPESWSLALCAVGQGDALLLRPAGAARAGPTVLVDTGPEPEELRACLDLLRVKSIDLLVLTHPHADHIGGRAALTGERAPHEQWVCPLPAAAAGVVPGAPVEIATTGRRWERDGLALRVLWPDSAEAAERASAAEHGSGEGDAANDCSIALEVLWPDGTRLVTLGDLEPAGQEQVAAGSPGEADIVKVAHHGSRFQHAPLYEQLDPDLALVPVGKENTFGHPTEETLALVRGLGARVLRTDEHGTVVLPTGEDAEPRSVGPAR</sequence>
<evidence type="ECO:0000313" key="9">
    <source>
        <dbReference type="Proteomes" id="UP000742460"/>
    </source>
</evidence>
<dbReference type="SMART" id="SM00849">
    <property type="entry name" value="Lactamase_B"/>
    <property type="match status" value="1"/>
</dbReference>
<dbReference type="EMBL" id="DYUE01000173">
    <property type="protein sequence ID" value="HJG91577.1"/>
    <property type="molecule type" value="Genomic_DNA"/>
</dbReference>
<feature type="transmembrane region" description="Helical" evidence="6">
    <location>
        <begin position="413"/>
        <end position="434"/>
    </location>
</feature>
<feature type="transmembrane region" description="Helical" evidence="6">
    <location>
        <begin position="478"/>
        <end position="495"/>
    </location>
</feature>
<dbReference type="Gene3D" id="3.60.15.10">
    <property type="entry name" value="Ribonuclease Z/Hydroxyacylglutathione hydrolase-like"/>
    <property type="match status" value="1"/>
</dbReference>
<organism evidence="8 9">
    <name type="scientific">Brachybacterium massiliense</name>
    <dbReference type="NCBI Taxonomy" id="1755098"/>
    <lineage>
        <taxon>Bacteria</taxon>
        <taxon>Bacillati</taxon>
        <taxon>Actinomycetota</taxon>
        <taxon>Actinomycetes</taxon>
        <taxon>Micrococcales</taxon>
        <taxon>Dermabacteraceae</taxon>
        <taxon>Brachybacterium</taxon>
    </lineage>
</organism>
<protein>
    <submittedName>
        <fullName evidence="8">ComEC/Rec2 family competence protein</fullName>
    </submittedName>
</protein>